<organism evidence="7 8">
    <name type="scientific">Cohnella suwonensis</name>
    <dbReference type="NCBI Taxonomy" id="696072"/>
    <lineage>
        <taxon>Bacteria</taxon>
        <taxon>Bacillati</taxon>
        <taxon>Bacillota</taxon>
        <taxon>Bacilli</taxon>
        <taxon>Bacillales</taxon>
        <taxon>Paenibacillaceae</taxon>
        <taxon>Cohnella</taxon>
    </lineage>
</organism>
<evidence type="ECO:0000259" key="6">
    <source>
        <dbReference type="Pfam" id="PF08281"/>
    </source>
</evidence>
<evidence type="ECO:0000256" key="1">
    <source>
        <dbReference type="ARBA" id="ARBA00010641"/>
    </source>
</evidence>
<protein>
    <submittedName>
        <fullName evidence="7">RNA polymerase sigma factor</fullName>
    </submittedName>
</protein>
<sequence>MARLDSQRNFDFLKYMVESDDDRGLLNELMNAYGKDVWNYAYSITRKWDMADDISQEVFIKVFRNMHAFRRDASVKTWLLTITRNTAIDFQRSAFFRKVTLSDTMEERGERESVEHDVLAKSTVNDMWRMVLELPKKYREVIILYAHHQLSLKEIAQVLDVTEGTIKSRMFHARQKLSKMKEANSHGG</sequence>
<dbReference type="CDD" id="cd06171">
    <property type="entry name" value="Sigma70_r4"/>
    <property type="match status" value="1"/>
</dbReference>
<gene>
    <name evidence="7" type="ORF">ACFPPD_03260</name>
</gene>
<dbReference type="NCBIfam" id="TIGR02937">
    <property type="entry name" value="sigma70-ECF"/>
    <property type="match status" value="1"/>
</dbReference>
<keyword evidence="2" id="KW-0805">Transcription regulation</keyword>
<comment type="similarity">
    <text evidence="1">Belongs to the sigma-70 factor family. ECF subfamily.</text>
</comment>
<dbReference type="SUPFAM" id="SSF88946">
    <property type="entry name" value="Sigma2 domain of RNA polymerase sigma factors"/>
    <property type="match status" value="1"/>
</dbReference>
<evidence type="ECO:0000259" key="5">
    <source>
        <dbReference type="Pfam" id="PF04542"/>
    </source>
</evidence>
<dbReference type="Gene3D" id="1.10.1740.10">
    <property type="match status" value="1"/>
</dbReference>
<dbReference type="PANTHER" id="PTHR43133:SF46">
    <property type="entry name" value="RNA POLYMERASE SIGMA-70 FACTOR ECF SUBFAMILY"/>
    <property type="match status" value="1"/>
</dbReference>
<reference evidence="8" key="1">
    <citation type="journal article" date="2019" name="Int. J. Syst. Evol. Microbiol.">
        <title>The Global Catalogue of Microorganisms (GCM) 10K type strain sequencing project: providing services to taxonomists for standard genome sequencing and annotation.</title>
        <authorList>
            <consortium name="The Broad Institute Genomics Platform"/>
            <consortium name="The Broad Institute Genome Sequencing Center for Infectious Disease"/>
            <person name="Wu L."/>
            <person name="Ma J."/>
        </authorList>
    </citation>
    <scope>NUCLEOTIDE SEQUENCE [LARGE SCALE GENOMIC DNA]</scope>
    <source>
        <strain evidence="8">CCUG 57113</strain>
    </source>
</reference>
<accession>A0ABW0LSG2</accession>
<dbReference type="InterPro" id="IPR036388">
    <property type="entry name" value="WH-like_DNA-bd_sf"/>
</dbReference>
<dbReference type="InterPro" id="IPR013325">
    <property type="entry name" value="RNA_pol_sigma_r2"/>
</dbReference>
<keyword evidence="4" id="KW-0804">Transcription</keyword>
<dbReference type="InterPro" id="IPR039425">
    <property type="entry name" value="RNA_pol_sigma-70-like"/>
</dbReference>
<evidence type="ECO:0000256" key="2">
    <source>
        <dbReference type="ARBA" id="ARBA00023015"/>
    </source>
</evidence>
<dbReference type="Proteomes" id="UP001596105">
    <property type="component" value="Unassembled WGS sequence"/>
</dbReference>
<proteinExistence type="inferred from homology"/>
<evidence type="ECO:0000256" key="3">
    <source>
        <dbReference type="ARBA" id="ARBA00023082"/>
    </source>
</evidence>
<dbReference type="Gene3D" id="1.10.10.10">
    <property type="entry name" value="Winged helix-like DNA-binding domain superfamily/Winged helix DNA-binding domain"/>
    <property type="match status" value="1"/>
</dbReference>
<feature type="domain" description="RNA polymerase sigma-70 region 2" evidence="5">
    <location>
        <begin position="29"/>
        <end position="93"/>
    </location>
</feature>
<keyword evidence="3" id="KW-0731">Sigma factor</keyword>
<keyword evidence="8" id="KW-1185">Reference proteome</keyword>
<dbReference type="InterPro" id="IPR013249">
    <property type="entry name" value="RNA_pol_sigma70_r4_t2"/>
</dbReference>
<dbReference type="InterPro" id="IPR007627">
    <property type="entry name" value="RNA_pol_sigma70_r2"/>
</dbReference>
<dbReference type="Pfam" id="PF04542">
    <property type="entry name" value="Sigma70_r2"/>
    <property type="match status" value="1"/>
</dbReference>
<evidence type="ECO:0000256" key="4">
    <source>
        <dbReference type="ARBA" id="ARBA00023163"/>
    </source>
</evidence>
<dbReference type="SUPFAM" id="SSF88659">
    <property type="entry name" value="Sigma3 and sigma4 domains of RNA polymerase sigma factors"/>
    <property type="match status" value="1"/>
</dbReference>
<dbReference type="RefSeq" id="WP_378081231.1">
    <property type="nucleotide sequence ID" value="NZ_JBHSMH010000005.1"/>
</dbReference>
<dbReference type="InterPro" id="IPR014284">
    <property type="entry name" value="RNA_pol_sigma-70_dom"/>
</dbReference>
<evidence type="ECO:0000313" key="8">
    <source>
        <dbReference type="Proteomes" id="UP001596105"/>
    </source>
</evidence>
<feature type="domain" description="RNA polymerase sigma factor 70 region 4 type 2" evidence="6">
    <location>
        <begin position="127"/>
        <end position="177"/>
    </location>
</feature>
<dbReference type="PANTHER" id="PTHR43133">
    <property type="entry name" value="RNA POLYMERASE ECF-TYPE SIGMA FACTO"/>
    <property type="match status" value="1"/>
</dbReference>
<dbReference type="InterPro" id="IPR013324">
    <property type="entry name" value="RNA_pol_sigma_r3/r4-like"/>
</dbReference>
<name>A0ABW0LSG2_9BACL</name>
<dbReference type="EMBL" id="JBHSMH010000005">
    <property type="protein sequence ID" value="MFC5467722.1"/>
    <property type="molecule type" value="Genomic_DNA"/>
</dbReference>
<comment type="caution">
    <text evidence="7">The sequence shown here is derived from an EMBL/GenBank/DDBJ whole genome shotgun (WGS) entry which is preliminary data.</text>
</comment>
<dbReference type="Pfam" id="PF08281">
    <property type="entry name" value="Sigma70_r4_2"/>
    <property type="match status" value="1"/>
</dbReference>
<evidence type="ECO:0000313" key="7">
    <source>
        <dbReference type="EMBL" id="MFC5467722.1"/>
    </source>
</evidence>